<dbReference type="InterPro" id="IPR001611">
    <property type="entry name" value="Leu-rich_rpt"/>
</dbReference>
<dbReference type="OrthoDB" id="6359842at2759"/>
<evidence type="ECO:0000256" key="3">
    <source>
        <dbReference type="ARBA" id="ARBA00022737"/>
    </source>
</evidence>
<dbReference type="SUPFAM" id="SSF52058">
    <property type="entry name" value="L domain-like"/>
    <property type="match status" value="2"/>
</dbReference>
<feature type="region of interest" description="Disordered" evidence="4">
    <location>
        <begin position="482"/>
        <end position="514"/>
    </location>
</feature>
<comment type="caution">
    <text evidence="5">The sequence shown here is derived from an EMBL/GenBank/DDBJ whole genome shotgun (WGS) entry which is preliminary data.</text>
</comment>
<dbReference type="InterPro" id="IPR050216">
    <property type="entry name" value="LRR_domain-containing"/>
</dbReference>
<dbReference type="InterPro" id="IPR032675">
    <property type="entry name" value="LRR_dom_sf"/>
</dbReference>
<reference evidence="5 6" key="1">
    <citation type="journal article" date="2018" name="Plant J.">
        <title>Genome sequences of Chlorella sorokiniana UTEX 1602 and Micractinium conductrix SAG 241.80: implications to maltose excretion by a green alga.</title>
        <authorList>
            <person name="Arriola M.B."/>
            <person name="Velmurugan N."/>
            <person name="Zhang Y."/>
            <person name="Plunkett M.H."/>
            <person name="Hondzo H."/>
            <person name="Barney B.M."/>
        </authorList>
    </citation>
    <scope>NUCLEOTIDE SEQUENCE [LARGE SCALE GENOMIC DNA]</scope>
    <source>
        <strain evidence="6">UTEX 1602</strain>
    </source>
</reference>
<proteinExistence type="predicted"/>
<organism evidence="5 6">
    <name type="scientific">Chlorella sorokiniana</name>
    <name type="common">Freshwater green alga</name>
    <dbReference type="NCBI Taxonomy" id="3076"/>
    <lineage>
        <taxon>Eukaryota</taxon>
        <taxon>Viridiplantae</taxon>
        <taxon>Chlorophyta</taxon>
        <taxon>core chlorophytes</taxon>
        <taxon>Trebouxiophyceae</taxon>
        <taxon>Chlorellales</taxon>
        <taxon>Chlorellaceae</taxon>
        <taxon>Chlorella clade</taxon>
        <taxon>Chlorella</taxon>
    </lineage>
</organism>
<evidence type="ECO:0000256" key="1">
    <source>
        <dbReference type="ARBA" id="ARBA00004430"/>
    </source>
</evidence>
<evidence type="ECO:0000256" key="2">
    <source>
        <dbReference type="ARBA" id="ARBA00022614"/>
    </source>
</evidence>
<evidence type="ECO:0000256" key="4">
    <source>
        <dbReference type="SAM" id="MobiDB-lite"/>
    </source>
</evidence>
<accession>A0A2P6U042</accession>
<feature type="compositionally biased region" description="Low complexity" evidence="4">
    <location>
        <begin position="8"/>
        <end position="52"/>
    </location>
</feature>
<evidence type="ECO:0000313" key="5">
    <source>
        <dbReference type="EMBL" id="PRW59682.1"/>
    </source>
</evidence>
<dbReference type="SMART" id="SM00369">
    <property type="entry name" value="LRR_TYP"/>
    <property type="match status" value="5"/>
</dbReference>
<dbReference type="SUPFAM" id="SSF52047">
    <property type="entry name" value="RNI-like"/>
    <property type="match status" value="2"/>
</dbReference>
<keyword evidence="6" id="KW-1185">Reference proteome</keyword>
<keyword evidence="2" id="KW-0433">Leucine-rich repeat</keyword>
<name>A0A2P6U042_CHLSO</name>
<dbReference type="PANTHER" id="PTHR48051:SF1">
    <property type="entry name" value="RAS SUPPRESSOR PROTEIN 1"/>
    <property type="match status" value="1"/>
</dbReference>
<dbReference type="Gene3D" id="3.80.10.10">
    <property type="entry name" value="Ribonuclease Inhibitor"/>
    <property type="match status" value="4"/>
</dbReference>
<evidence type="ECO:0000313" key="6">
    <source>
        <dbReference type="Proteomes" id="UP000239899"/>
    </source>
</evidence>
<dbReference type="Proteomes" id="UP000239899">
    <property type="component" value="Unassembled WGS sequence"/>
</dbReference>
<gene>
    <name evidence="5" type="ORF">C2E21_1861</name>
</gene>
<dbReference type="PANTHER" id="PTHR48051">
    <property type="match status" value="1"/>
</dbReference>
<dbReference type="Pfam" id="PF13855">
    <property type="entry name" value="LRR_8"/>
    <property type="match status" value="1"/>
</dbReference>
<feature type="region of interest" description="Disordered" evidence="4">
    <location>
        <begin position="1"/>
        <end position="52"/>
    </location>
</feature>
<protein>
    <submittedName>
        <fullName evidence="5">Leucine-rich repeat-containing 15 isoform B</fullName>
    </submittedName>
</protein>
<dbReference type="EMBL" id="LHPG02000003">
    <property type="protein sequence ID" value="PRW59682.1"/>
    <property type="molecule type" value="Genomic_DNA"/>
</dbReference>
<comment type="subcellular location">
    <subcellularLocation>
        <location evidence="1">Cytoplasm</location>
        <location evidence="1">Cytoskeleton</location>
        <location evidence="1">Cilium axoneme</location>
    </subcellularLocation>
</comment>
<sequence>MRAANALSGSPRGAGSRPAARRTASTSRRASEETSGTSDSEPAVPAAATPTAAAAAAAGEGTITIGNLPDDVLGQILTTLVQQHGWEHGAAAAQLLPRFAHLRNLAVRLKGGSPSHTGADLGAALEQLPQLETFKIAGVHVQQALLASVCRLPCLKELCLHAQVVPLPSMAGLTALASTLTSLSLVEWKSFRTGLQLPPLAALSKLDSLTVGAHVLQIPGAGTLLKPLLNAAGWAELVQQEGEDSDLLPVPQITSSGLAAGQVAVQVANVRLAAAGMLAAVLEWMVPAGSHLASLQLSVCGVAPATWQGCGPHLAAAKTLLLGKCCDIGVHFTLAPALDSLLRHAPLVEQLAVTTGKRASGAPHAHCALPRGPPPALASMHHLTSLALSGTRLPHMDGVLEGLPGLMELNLELNCLQQLPAGLSCCTQLTRLVLYGNEKLVLNGDAVRILHSLPALTEVRLPQRRRPIAMLADAVAAQAGLTKAEMSSSPPAEDREPPQAPAGHRSPALPPPPCVAGGRRRGGLTISDLPDDLLGLILTVFDDAVGSRQGRVVTEVCTRWKRVYYSASCVHLWRASQWKIAKVELEDERRMAAGLRLFERTGRMVEWAMLEAEAEAEWQQAAAPHLPAFLALLSPAGLKWLHISRVPLTAAALQALVQFRQLRELGVEAAEAADVADGLAAALGQLGSLDAFRFNGSCVDDTLLAALCRLPRLESLELHSKAAPLPAISPLTALAGSLTSLSLLERTSSDSGLQLLPAAAFPKLQELLIAAPVIKLPGSGRLRAAAHAGSWDLKEIGDLGEANFDPACWLRPVPTIVAGCVGEKLMLDIQNTQLAAQAGLLPALLEATVPAGRSVTGLSLRVCRLAPPAFHGCAQQLAAADQLALLFCFSDSADQSLQPALEALLRQTPALEELMVFCEQRAPWHGCLAGGLPAAVTTLRSLEALSLIGTRLPHLEGVLEGLPGLNQLDLRMNRLQRLPAALPRCTQLTSLHLGWNDGLTAHGLDDAAVSLFATLPALRELELPYTAAQQPGQGPAEVQARLAAAAPHISSVTFAGQLDRRSLLPPDWQGGQELQQLDAQQLAALHAASLAAAAAEAGGGGAGGGGEAARITVSARCKPESTGKAALSPSPAVLKGLKVDQVPLSLAAVQAVGQFTQLRELAVHLEVFPARPEGLAAAVGQLSSLQKFGFLCSAVSGALVAALCHLTQLQAVDLHSIASPLPPLDALTALGGSLTQLELIERKSHDNGLQLPTAAAFPKLAQLFVASPVLRVPGSGSLAALTPDGKWELEKPEEGEGNRLRNLDGVLEGLPELAHLDVRMNRLEQLPAAFRRCTKLTTLLLAYNTGLAAEGLDTAALSLLGSLPELRVLHLPFSSGWRQGSDQAAQAVLAAAAPQIEEIEFADELAYGDGAANSDAEEEIWLGWGG</sequence>
<dbReference type="GO" id="GO:0005930">
    <property type="term" value="C:axoneme"/>
    <property type="evidence" value="ECO:0007669"/>
    <property type="project" value="UniProtKB-SubCell"/>
</dbReference>
<keyword evidence="3" id="KW-0677">Repeat</keyword>
<dbReference type="InterPro" id="IPR003591">
    <property type="entry name" value="Leu-rich_rpt_typical-subtyp"/>
</dbReference>